<proteinExistence type="predicted"/>
<protein>
    <recommendedName>
        <fullName evidence="2">DUF2059 domain-containing protein</fullName>
    </recommendedName>
</protein>
<organism evidence="3 4">
    <name type="scientific">Sulfurirhabdus autotrophica</name>
    <dbReference type="NCBI Taxonomy" id="1706046"/>
    <lineage>
        <taxon>Bacteria</taxon>
        <taxon>Pseudomonadati</taxon>
        <taxon>Pseudomonadota</taxon>
        <taxon>Betaproteobacteria</taxon>
        <taxon>Nitrosomonadales</taxon>
        <taxon>Sulfuricellaceae</taxon>
        <taxon>Sulfurirhabdus</taxon>
    </lineage>
</organism>
<evidence type="ECO:0000313" key="3">
    <source>
        <dbReference type="EMBL" id="TCV85923.1"/>
    </source>
</evidence>
<evidence type="ECO:0000313" key="4">
    <source>
        <dbReference type="Proteomes" id="UP000295367"/>
    </source>
</evidence>
<dbReference type="AlphaFoldDB" id="A0A4R3Y6S3"/>
<dbReference type="Proteomes" id="UP000295367">
    <property type="component" value="Unassembled WGS sequence"/>
</dbReference>
<feature type="signal peptide" evidence="1">
    <location>
        <begin position="1"/>
        <end position="20"/>
    </location>
</feature>
<comment type="caution">
    <text evidence="3">The sequence shown here is derived from an EMBL/GenBank/DDBJ whole genome shotgun (WGS) entry which is preliminary data.</text>
</comment>
<sequence>MKRVFYVLLVTLLGFQTAIAAEVGANEKTATDAAIRELLVLTQSSKLVDGIKAQLDSTMKRSIQQALAGQKATPDQQKIIDGMQTKMQALFADGMKWDKFEPVFIDNYKKTFTQQEIKGMLDFYKSPAGHAVVSKMPELMQNTMQGMQANMSVILPKLQQLQQDTIAQLKSPKQK</sequence>
<evidence type="ECO:0000259" key="2">
    <source>
        <dbReference type="Pfam" id="PF09832"/>
    </source>
</evidence>
<evidence type="ECO:0000256" key="1">
    <source>
        <dbReference type="SAM" id="SignalP"/>
    </source>
</evidence>
<keyword evidence="4" id="KW-1185">Reference proteome</keyword>
<dbReference type="InterPro" id="IPR018637">
    <property type="entry name" value="DUF2059"/>
</dbReference>
<accession>A0A4R3Y6S3</accession>
<dbReference type="RefSeq" id="WP_124946636.1">
    <property type="nucleotide sequence ID" value="NZ_BHVT01000037.1"/>
</dbReference>
<feature type="domain" description="DUF2059" evidence="2">
    <location>
        <begin position="98"/>
        <end position="156"/>
    </location>
</feature>
<dbReference type="Pfam" id="PF09832">
    <property type="entry name" value="DUF2059"/>
    <property type="match status" value="1"/>
</dbReference>
<dbReference type="EMBL" id="SMCO01000008">
    <property type="protein sequence ID" value="TCV85923.1"/>
    <property type="molecule type" value="Genomic_DNA"/>
</dbReference>
<reference evidence="3 4" key="1">
    <citation type="submission" date="2019-03" db="EMBL/GenBank/DDBJ databases">
        <title>Genomic Encyclopedia of Type Strains, Phase IV (KMG-IV): sequencing the most valuable type-strain genomes for metagenomic binning, comparative biology and taxonomic classification.</title>
        <authorList>
            <person name="Goeker M."/>
        </authorList>
    </citation>
    <scope>NUCLEOTIDE SEQUENCE [LARGE SCALE GENOMIC DNA]</scope>
    <source>
        <strain evidence="3 4">DSM 100309</strain>
    </source>
</reference>
<name>A0A4R3Y6S3_9PROT</name>
<gene>
    <name evidence="3" type="ORF">EDC63_108131</name>
</gene>
<dbReference type="OrthoDB" id="490569at2"/>
<feature type="chain" id="PRO_5020950435" description="DUF2059 domain-containing protein" evidence="1">
    <location>
        <begin position="21"/>
        <end position="175"/>
    </location>
</feature>
<keyword evidence="1" id="KW-0732">Signal</keyword>